<dbReference type="InterPro" id="IPR007235">
    <property type="entry name" value="Glyco_trans_28_C"/>
</dbReference>
<dbReference type="PANTHER" id="PTHR43025:SF3">
    <property type="entry name" value="MONOGALACTOSYLDIACYLGLYCEROL SYNTHASE 1, CHLOROPLASTIC"/>
    <property type="match status" value="1"/>
</dbReference>
<dbReference type="Gene3D" id="3.40.50.2000">
    <property type="entry name" value="Glycogen Phosphorylase B"/>
    <property type="match status" value="1"/>
</dbReference>
<dbReference type="GO" id="GO:0016020">
    <property type="term" value="C:membrane"/>
    <property type="evidence" value="ECO:0007669"/>
    <property type="project" value="UniProtKB-SubCell"/>
</dbReference>
<name>A0A521ER17_9BACL</name>
<evidence type="ECO:0000259" key="6">
    <source>
        <dbReference type="Pfam" id="PF06925"/>
    </source>
</evidence>
<dbReference type="EMBL" id="FXTI01000010">
    <property type="protein sequence ID" value="SMO86379.1"/>
    <property type="molecule type" value="Genomic_DNA"/>
</dbReference>
<dbReference type="Pfam" id="PF04101">
    <property type="entry name" value="Glyco_tran_28_C"/>
    <property type="match status" value="1"/>
</dbReference>
<dbReference type="SUPFAM" id="SSF53756">
    <property type="entry name" value="UDP-Glycosyltransferase/glycogen phosphorylase"/>
    <property type="match status" value="1"/>
</dbReference>
<dbReference type="RefSeq" id="WP_142506350.1">
    <property type="nucleotide sequence ID" value="NZ_FXTI01000010.1"/>
</dbReference>
<dbReference type="InterPro" id="IPR009695">
    <property type="entry name" value="Diacylglyc_glucosyltr_N"/>
</dbReference>
<comment type="subcellular location">
    <subcellularLocation>
        <location evidence="1">Membrane</location>
    </subcellularLocation>
</comment>
<evidence type="ECO:0000256" key="4">
    <source>
        <dbReference type="ARBA" id="ARBA00022679"/>
    </source>
</evidence>
<dbReference type="GO" id="GO:0016758">
    <property type="term" value="F:hexosyltransferase activity"/>
    <property type="evidence" value="ECO:0007669"/>
    <property type="project" value="InterPro"/>
</dbReference>
<evidence type="ECO:0000313" key="7">
    <source>
        <dbReference type="EMBL" id="SMO86379.1"/>
    </source>
</evidence>
<evidence type="ECO:0000256" key="2">
    <source>
        <dbReference type="ARBA" id="ARBA00006962"/>
    </source>
</evidence>
<evidence type="ECO:0000313" key="8">
    <source>
        <dbReference type="Proteomes" id="UP000315636"/>
    </source>
</evidence>
<dbReference type="Pfam" id="PF06925">
    <property type="entry name" value="MGDG_synth"/>
    <property type="match status" value="1"/>
</dbReference>
<proteinExistence type="inferred from homology"/>
<reference evidence="7 8" key="1">
    <citation type="submission" date="2017-05" db="EMBL/GenBank/DDBJ databases">
        <authorList>
            <person name="Varghese N."/>
            <person name="Submissions S."/>
        </authorList>
    </citation>
    <scope>NUCLEOTIDE SEQUENCE [LARGE SCALE GENOMIC DNA]</scope>
    <source>
        <strain evidence="7 8">DSM 45474</strain>
    </source>
</reference>
<dbReference type="PANTHER" id="PTHR43025">
    <property type="entry name" value="MONOGALACTOSYLDIACYLGLYCEROL SYNTHASE"/>
    <property type="match status" value="1"/>
</dbReference>
<dbReference type="InterPro" id="IPR050519">
    <property type="entry name" value="Glycosyltransf_28_UgtP"/>
</dbReference>
<feature type="domain" description="Glycosyl transferase family 28 C-terminal" evidence="5">
    <location>
        <begin position="206"/>
        <end position="348"/>
    </location>
</feature>
<dbReference type="Proteomes" id="UP000315636">
    <property type="component" value="Unassembled WGS sequence"/>
</dbReference>
<evidence type="ECO:0000256" key="1">
    <source>
        <dbReference type="ARBA" id="ARBA00004370"/>
    </source>
</evidence>
<dbReference type="OrthoDB" id="9815663at2"/>
<feature type="domain" description="Diacylglycerol glucosyltransferase N-terminal" evidence="6">
    <location>
        <begin position="15"/>
        <end position="146"/>
    </location>
</feature>
<keyword evidence="3" id="KW-0328">Glycosyltransferase</keyword>
<keyword evidence="8" id="KW-1185">Reference proteome</keyword>
<organism evidence="7 8">
    <name type="scientific">Melghirimyces algeriensis</name>
    <dbReference type="NCBI Taxonomy" id="910412"/>
    <lineage>
        <taxon>Bacteria</taxon>
        <taxon>Bacillati</taxon>
        <taxon>Bacillota</taxon>
        <taxon>Bacilli</taxon>
        <taxon>Bacillales</taxon>
        <taxon>Thermoactinomycetaceae</taxon>
        <taxon>Melghirimyces</taxon>
    </lineage>
</organism>
<dbReference type="GO" id="GO:0009247">
    <property type="term" value="P:glycolipid biosynthetic process"/>
    <property type="evidence" value="ECO:0007669"/>
    <property type="project" value="InterPro"/>
</dbReference>
<protein>
    <submittedName>
        <fullName evidence="7">Processive 1,2-diacylglycerol beta-glucosyltransferase</fullName>
    </submittedName>
</protein>
<comment type="similarity">
    <text evidence="2">Belongs to the glycosyltransferase 28 family.</text>
</comment>
<accession>A0A521ER17</accession>
<gene>
    <name evidence="7" type="ORF">SAMN06264849_11069</name>
</gene>
<dbReference type="AlphaFoldDB" id="A0A521ER17"/>
<keyword evidence="4 7" id="KW-0808">Transferase</keyword>
<evidence type="ECO:0000256" key="3">
    <source>
        <dbReference type="ARBA" id="ARBA00022676"/>
    </source>
</evidence>
<evidence type="ECO:0000259" key="5">
    <source>
        <dbReference type="Pfam" id="PF04101"/>
    </source>
</evidence>
<sequence length="373" mass="42432">MERVIILTMGFGTGHNAAAQAVADEFQQSGVVVKIVDLLELVPSKFHPFLQSGYSQMLNRFPSFYHYLYDSTSQSRILRSVSKGFIEKMGWMIRKKLIHTLDHFHPTRLVTTHPFSLLLLPSKWRQLPSTGVITDYELHPLWLARVPNILCIPPRLLQRGELDRLKWQTGCQAVETGIPCNPRFRERISTQEARQRLHFRGDIPLILVMGGGLGCGPFPSLVKELSHMDRSTQIQVLTGKNEKLYQDLSRRFYAGRVRVDSYREDVSLLMDAADLLVTKPGGLSVTEAMVKQVPMLLFEAFPGQEIANQKYLVRQGVALHARPETVGRLAKHLLTHPEQRKEMAKRLGVLARPNAARRIVKESLQVKRLFSVL</sequence>